<organism evidence="2 3">
    <name type="scientific">Melipona bicolor</name>
    <dbReference type="NCBI Taxonomy" id="60889"/>
    <lineage>
        <taxon>Eukaryota</taxon>
        <taxon>Metazoa</taxon>
        <taxon>Ecdysozoa</taxon>
        <taxon>Arthropoda</taxon>
        <taxon>Hexapoda</taxon>
        <taxon>Insecta</taxon>
        <taxon>Pterygota</taxon>
        <taxon>Neoptera</taxon>
        <taxon>Endopterygota</taxon>
        <taxon>Hymenoptera</taxon>
        <taxon>Apocrita</taxon>
        <taxon>Aculeata</taxon>
        <taxon>Apoidea</taxon>
        <taxon>Anthophila</taxon>
        <taxon>Apidae</taxon>
        <taxon>Melipona</taxon>
    </lineage>
</organism>
<proteinExistence type="predicted"/>
<feature type="compositionally biased region" description="Low complexity" evidence="1">
    <location>
        <begin position="238"/>
        <end position="265"/>
    </location>
</feature>
<protein>
    <recommendedName>
        <fullName evidence="4">Mucin-5AC-like</fullName>
    </recommendedName>
</protein>
<gene>
    <name evidence="2" type="ORF">K0M31_002128</name>
</gene>
<comment type="caution">
    <text evidence="2">The sequence shown here is derived from an EMBL/GenBank/DDBJ whole genome shotgun (WGS) entry which is preliminary data.</text>
</comment>
<feature type="region of interest" description="Disordered" evidence="1">
    <location>
        <begin position="753"/>
        <end position="809"/>
    </location>
</feature>
<feature type="compositionally biased region" description="Polar residues" evidence="1">
    <location>
        <begin position="1"/>
        <end position="20"/>
    </location>
</feature>
<dbReference type="EMBL" id="JAHYIQ010000001">
    <property type="protein sequence ID" value="KAK1137630.1"/>
    <property type="molecule type" value="Genomic_DNA"/>
</dbReference>
<dbReference type="Proteomes" id="UP001177670">
    <property type="component" value="Unassembled WGS sequence"/>
</dbReference>
<evidence type="ECO:0000256" key="1">
    <source>
        <dbReference type="SAM" id="MobiDB-lite"/>
    </source>
</evidence>
<feature type="region of interest" description="Disordered" evidence="1">
    <location>
        <begin position="228"/>
        <end position="265"/>
    </location>
</feature>
<keyword evidence="3" id="KW-1185">Reference proteome</keyword>
<feature type="region of interest" description="Disordered" evidence="1">
    <location>
        <begin position="456"/>
        <end position="483"/>
    </location>
</feature>
<accession>A0AA40KYC6</accession>
<feature type="compositionally biased region" description="Polar residues" evidence="1">
    <location>
        <begin position="459"/>
        <end position="483"/>
    </location>
</feature>
<evidence type="ECO:0000313" key="3">
    <source>
        <dbReference type="Proteomes" id="UP001177670"/>
    </source>
</evidence>
<name>A0AA40KYC6_9HYME</name>
<feature type="compositionally biased region" description="Polar residues" evidence="1">
    <location>
        <begin position="773"/>
        <end position="794"/>
    </location>
</feature>
<sequence length="873" mass="92617">MQSNALLNTQMGTASVTPIVSTGRPPTDSQGGRIVQDRERDEATRTKEAGGQRSSVYIGQVRKQERQNMIYNDAAADSFSAATYLRSKKNKRKKERKKKEQRRMFQDKFVNYWTDGASTSNPRVLGVNINSVATATNEGSSPAVPSFENLLNNQPDRQVTAPPGFPWRDPLDQIFGITTSSPVITASVASNTLDDSSEPNPISARPINPFVEVFTPFSNAIGVPKVNIGSIPPPPPSSSTTPTPTTSTTTTTTITSPPSPITTTTTTTTTIATMAPTTTTTMAPTTTTTMAPTTTTTMAPTTTTTMAPTTMAPTTITTMAPTISTTTARTTTPEPATTAQRANIASQVRTSGTATSSQTNSSDLRKNSQQQNTFGTTFDDLVFLNSLLQSNSRSTTQKTLTQVEQLLANKILELALKNPGPTRSPKAINIEKLPANSIYQSPTKSPSEPIIIELSPSSATSTPTWKSVETQQPTSQKPTISSSTPVQVTWKPVTTTTTERIVTSTVPSSTTIKTTLISTTKAPVTVKAKPATTPRPKTTTQAPLGFAGLLWQTLLGGNIFGPSTIPKPTKTKPVPKTTQKAVNITPKPLQTTKKIETTTIPSTTTLKTVDISKIQVSSPNSIINEKSVTTPRPISTTAQPLINNPNPRLPNVVTSTYSPEDDAKFLVELLRAVEQDNKIGSSKKKASSLTRDDEAFLRAILSGRALVTPPPPTSTTEVSNAALLAALLKAQGIQPSTPANNIREQLQLASLGQSVTSTPTTSPASESTTITTRPASTAANRPTDTTKKSVTPRPTSGPRIRTTSWSPSSTYPPPLFSSFGIPVQSADNNSGNSALVGATRAFSQFLGAAISGAAQQLQSLVRNGTRIVSEVVG</sequence>
<dbReference type="AlphaFoldDB" id="A0AA40KYC6"/>
<feature type="compositionally biased region" description="Basic and acidic residues" evidence="1">
    <location>
        <begin position="35"/>
        <end position="50"/>
    </location>
</feature>
<feature type="compositionally biased region" description="Polar residues" evidence="1">
    <location>
        <begin position="625"/>
        <end position="639"/>
    </location>
</feature>
<evidence type="ECO:0000313" key="2">
    <source>
        <dbReference type="EMBL" id="KAK1137630.1"/>
    </source>
</evidence>
<reference evidence="2" key="1">
    <citation type="submission" date="2021-10" db="EMBL/GenBank/DDBJ databases">
        <title>Melipona bicolor Genome sequencing and assembly.</title>
        <authorList>
            <person name="Araujo N.S."/>
            <person name="Arias M.C."/>
        </authorList>
    </citation>
    <scope>NUCLEOTIDE SEQUENCE</scope>
    <source>
        <strain evidence="2">USP_2M_L1-L4_2017</strain>
        <tissue evidence="2">Whole body</tissue>
    </source>
</reference>
<evidence type="ECO:0008006" key="4">
    <source>
        <dbReference type="Google" id="ProtNLM"/>
    </source>
</evidence>
<feature type="region of interest" description="Disordered" evidence="1">
    <location>
        <begin position="280"/>
        <end position="308"/>
    </location>
</feature>
<feature type="compositionally biased region" description="Low complexity" evidence="1">
    <location>
        <begin position="754"/>
        <end position="772"/>
    </location>
</feature>
<feature type="compositionally biased region" description="Polar residues" evidence="1">
    <location>
        <begin position="340"/>
        <end position="370"/>
    </location>
</feature>
<feature type="region of interest" description="Disordered" evidence="1">
    <location>
        <begin position="326"/>
        <end position="370"/>
    </location>
</feature>
<feature type="region of interest" description="Disordered" evidence="1">
    <location>
        <begin position="625"/>
        <end position="647"/>
    </location>
</feature>
<feature type="compositionally biased region" description="Low complexity" evidence="1">
    <location>
        <begin position="326"/>
        <end position="339"/>
    </location>
</feature>
<feature type="region of interest" description="Disordered" evidence="1">
    <location>
        <begin position="1"/>
        <end position="53"/>
    </location>
</feature>